<sequence>QQQQQQRSFAKGSSHSLAQAITGNSVHSAIATPKSALEQHVSRHKGANPSFLRRDLFEEQPQDDHEHEEEEDKEEEEEDEEEEEEEEEFAFDSLKRTLSNTSLMFAAQVSATNLFSGMRDHFYNLYQRSLHRSCSDPWSFNSSSSVVTLSNEKLPLATSSSSYKLNDNNNNNNNNNNNDDDDSDISIDEDEVQEKTAEVNKGKDKSHDRRNKNEDLAQRHSHVLIIQMEMCEQGTLKEWLQQRREVDPLQSWHILFQIAQGLHHIHTCHVLHRDVKPDNVFMCENHIVKLGDFGLSVHPPSEKVTLRHRRDEKVFRTNLSQCYSHIFFFFYLFIKKKRGGRRENTYTYLFLFFFKKKKKKNV</sequence>
<dbReference type="PROSITE" id="PS50011">
    <property type="entry name" value="PROTEIN_KINASE_DOM"/>
    <property type="match status" value="1"/>
</dbReference>
<dbReference type="AlphaFoldDB" id="X6N9N3"/>
<feature type="non-terminal residue" evidence="14">
    <location>
        <position position="1"/>
    </location>
</feature>
<keyword evidence="6" id="KW-0067">ATP-binding</keyword>
<comment type="caution">
    <text evidence="14">The sequence shown here is derived from an EMBL/GenBank/DDBJ whole genome shotgun (WGS) entry which is preliminary data.</text>
</comment>
<dbReference type="PROSITE" id="PS00108">
    <property type="entry name" value="PROTEIN_KINASE_ST"/>
    <property type="match status" value="1"/>
</dbReference>
<evidence type="ECO:0000256" key="8">
    <source>
        <dbReference type="ARBA" id="ARBA00037982"/>
    </source>
</evidence>
<evidence type="ECO:0000313" key="14">
    <source>
        <dbReference type="EMBL" id="ETO22751.1"/>
    </source>
</evidence>
<evidence type="ECO:0000256" key="4">
    <source>
        <dbReference type="ARBA" id="ARBA00022741"/>
    </source>
</evidence>
<keyword evidence="14" id="KW-0648">Protein biosynthesis</keyword>
<reference evidence="14 15" key="1">
    <citation type="journal article" date="2013" name="Curr. Biol.">
        <title>The Genome of the Foraminiferan Reticulomyxa filosa.</title>
        <authorList>
            <person name="Glockner G."/>
            <person name="Hulsmann N."/>
            <person name="Schleicher M."/>
            <person name="Noegel A.A."/>
            <person name="Eichinger L."/>
            <person name="Gallinger C."/>
            <person name="Pawlowski J."/>
            <person name="Sierra R."/>
            <person name="Euteneuer U."/>
            <person name="Pillet L."/>
            <person name="Moustafa A."/>
            <person name="Platzer M."/>
            <person name="Groth M."/>
            <person name="Szafranski K."/>
            <person name="Schliwa M."/>
        </authorList>
    </citation>
    <scope>NUCLEOTIDE SEQUENCE [LARGE SCALE GENOMIC DNA]</scope>
</reference>
<protein>
    <recommendedName>
        <fullName evidence="1">non-specific serine/threonine protein kinase</fullName>
        <ecNumber evidence="1">2.7.11.1</ecNumber>
    </recommendedName>
</protein>
<dbReference type="Gene3D" id="1.10.510.10">
    <property type="entry name" value="Transferase(Phosphotransferase) domain 1"/>
    <property type="match status" value="1"/>
</dbReference>
<evidence type="ECO:0000256" key="12">
    <source>
        <dbReference type="SAM" id="Phobius"/>
    </source>
</evidence>
<dbReference type="InterPro" id="IPR000719">
    <property type="entry name" value="Prot_kinase_dom"/>
</dbReference>
<dbReference type="OrthoDB" id="5337378at2759"/>
<feature type="region of interest" description="Disordered" evidence="11">
    <location>
        <begin position="159"/>
        <end position="216"/>
    </location>
</feature>
<evidence type="ECO:0000256" key="3">
    <source>
        <dbReference type="ARBA" id="ARBA00022679"/>
    </source>
</evidence>
<dbReference type="PANTHER" id="PTHR11042:SF160">
    <property type="entry name" value="EUKARYOTIC TRANSLATION INITIATION FACTOR 2-ALPHA KINASE 1"/>
    <property type="match status" value="1"/>
</dbReference>
<keyword evidence="14" id="KW-0396">Initiation factor</keyword>
<evidence type="ECO:0000313" key="15">
    <source>
        <dbReference type="Proteomes" id="UP000023152"/>
    </source>
</evidence>
<evidence type="ECO:0000256" key="5">
    <source>
        <dbReference type="ARBA" id="ARBA00022777"/>
    </source>
</evidence>
<keyword evidence="12" id="KW-0472">Membrane</keyword>
<feature type="compositionally biased region" description="Basic and acidic residues" evidence="11">
    <location>
        <begin position="52"/>
        <end position="65"/>
    </location>
</feature>
<comment type="catalytic activity">
    <reaction evidence="10">
        <text>L-seryl-[protein] + ATP = O-phospho-L-seryl-[protein] + ADP + H(+)</text>
        <dbReference type="Rhea" id="RHEA:17989"/>
        <dbReference type="Rhea" id="RHEA-COMP:9863"/>
        <dbReference type="Rhea" id="RHEA-COMP:11604"/>
        <dbReference type="ChEBI" id="CHEBI:15378"/>
        <dbReference type="ChEBI" id="CHEBI:29999"/>
        <dbReference type="ChEBI" id="CHEBI:30616"/>
        <dbReference type="ChEBI" id="CHEBI:83421"/>
        <dbReference type="ChEBI" id="CHEBI:456216"/>
        <dbReference type="EC" id="2.7.11.1"/>
    </reaction>
    <physiologicalReaction direction="left-to-right" evidence="10">
        <dbReference type="Rhea" id="RHEA:17990"/>
    </physiologicalReaction>
</comment>
<dbReference type="SUPFAM" id="SSF56112">
    <property type="entry name" value="Protein kinase-like (PK-like)"/>
    <property type="match status" value="1"/>
</dbReference>
<evidence type="ECO:0000256" key="9">
    <source>
        <dbReference type="ARBA" id="ARBA00048659"/>
    </source>
</evidence>
<dbReference type="EMBL" id="ASPP01010494">
    <property type="protein sequence ID" value="ETO22751.1"/>
    <property type="molecule type" value="Genomic_DNA"/>
</dbReference>
<dbReference type="InterPro" id="IPR011009">
    <property type="entry name" value="Kinase-like_dom_sf"/>
</dbReference>
<comment type="similarity">
    <text evidence="8">Belongs to the protein kinase superfamily. Ser/Thr protein kinase family. GCN2 subfamily.</text>
</comment>
<feature type="region of interest" description="Disordered" evidence="11">
    <location>
        <begin position="1"/>
        <end position="92"/>
    </location>
</feature>
<feature type="transmembrane region" description="Helical" evidence="12">
    <location>
        <begin position="314"/>
        <end position="334"/>
    </location>
</feature>
<feature type="compositionally biased region" description="Basic and acidic residues" evidence="11">
    <location>
        <begin position="193"/>
        <end position="216"/>
    </location>
</feature>
<dbReference type="GO" id="GO:0005524">
    <property type="term" value="F:ATP binding"/>
    <property type="evidence" value="ECO:0007669"/>
    <property type="project" value="UniProtKB-KW"/>
</dbReference>
<feature type="domain" description="Protein kinase" evidence="13">
    <location>
        <begin position="108"/>
        <end position="362"/>
    </location>
</feature>
<dbReference type="GO" id="GO:0017148">
    <property type="term" value="P:negative regulation of translation"/>
    <property type="evidence" value="ECO:0007669"/>
    <property type="project" value="UniProtKB-KW"/>
</dbReference>
<dbReference type="InterPro" id="IPR008271">
    <property type="entry name" value="Ser/Thr_kinase_AS"/>
</dbReference>
<keyword evidence="7" id="KW-0652">Protein synthesis inhibitor</keyword>
<feature type="compositionally biased region" description="Low complexity" evidence="11">
    <location>
        <begin position="166"/>
        <end position="177"/>
    </location>
</feature>
<comment type="catalytic activity">
    <reaction evidence="9">
        <text>L-threonyl-[protein] + ATP = O-phospho-L-threonyl-[protein] + ADP + H(+)</text>
        <dbReference type="Rhea" id="RHEA:46608"/>
        <dbReference type="Rhea" id="RHEA-COMP:11060"/>
        <dbReference type="Rhea" id="RHEA-COMP:11605"/>
        <dbReference type="ChEBI" id="CHEBI:15378"/>
        <dbReference type="ChEBI" id="CHEBI:30013"/>
        <dbReference type="ChEBI" id="CHEBI:30616"/>
        <dbReference type="ChEBI" id="CHEBI:61977"/>
        <dbReference type="ChEBI" id="CHEBI:456216"/>
        <dbReference type="EC" id="2.7.11.1"/>
    </reaction>
    <physiologicalReaction direction="left-to-right" evidence="9">
        <dbReference type="Rhea" id="RHEA:46609"/>
    </physiologicalReaction>
</comment>
<dbReference type="GO" id="GO:0003743">
    <property type="term" value="F:translation initiation factor activity"/>
    <property type="evidence" value="ECO:0007669"/>
    <property type="project" value="UniProtKB-KW"/>
</dbReference>
<dbReference type="InterPro" id="IPR050339">
    <property type="entry name" value="CC_SR_Kinase"/>
</dbReference>
<keyword evidence="5 14" id="KW-0418">Kinase</keyword>
<evidence type="ECO:0000256" key="11">
    <source>
        <dbReference type="SAM" id="MobiDB-lite"/>
    </source>
</evidence>
<evidence type="ECO:0000256" key="6">
    <source>
        <dbReference type="ARBA" id="ARBA00022840"/>
    </source>
</evidence>
<accession>X6N9N3</accession>
<feature type="compositionally biased region" description="Acidic residues" evidence="11">
    <location>
        <begin position="178"/>
        <end position="192"/>
    </location>
</feature>
<dbReference type="PANTHER" id="PTHR11042">
    <property type="entry name" value="EUKARYOTIC TRANSLATION INITIATION FACTOR 2-ALPHA KINASE EIF2-ALPHA KINASE -RELATED"/>
    <property type="match status" value="1"/>
</dbReference>
<evidence type="ECO:0000256" key="7">
    <source>
        <dbReference type="ARBA" id="ARBA00023193"/>
    </source>
</evidence>
<dbReference type="Pfam" id="PF00069">
    <property type="entry name" value="Pkinase"/>
    <property type="match status" value="1"/>
</dbReference>
<dbReference type="Proteomes" id="UP000023152">
    <property type="component" value="Unassembled WGS sequence"/>
</dbReference>
<dbReference type="SMART" id="SM00220">
    <property type="entry name" value="S_TKc"/>
    <property type="match status" value="1"/>
</dbReference>
<proteinExistence type="inferred from homology"/>
<dbReference type="GO" id="GO:0005737">
    <property type="term" value="C:cytoplasm"/>
    <property type="evidence" value="ECO:0007669"/>
    <property type="project" value="TreeGrafter"/>
</dbReference>
<keyword evidence="12" id="KW-1133">Transmembrane helix</keyword>
<dbReference type="GO" id="GO:0005634">
    <property type="term" value="C:nucleus"/>
    <property type="evidence" value="ECO:0007669"/>
    <property type="project" value="TreeGrafter"/>
</dbReference>
<evidence type="ECO:0000256" key="2">
    <source>
        <dbReference type="ARBA" id="ARBA00022527"/>
    </source>
</evidence>
<evidence type="ECO:0000256" key="1">
    <source>
        <dbReference type="ARBA" id="ARBA00012513"/>
    </source>
</evidence>
<evidence type="ECO:0000259" key="13">
    <source>
        <dbReference type="PROSITE" id="PS50011"/>
    </source>
</evidence>
<gene>
    <name evidence="14" type="ORF">RFI_14440</name>
</gene>
<dbReference type="EC" id="2.7.11.1" evidence="1"/>
<keyword evidence="3" id="KW-0808">Transferase</keyword>
<dbReference type="GO" id="GO:0004694">
    <property type="term" value="F:eukaryotic translation initiation factor 2alpha kinase activity"/>
    <property type="evidence" value="ECO:0007669"/>
    <property type="project" value="TreeGrafter"/>
</dbReference>
<keyword evidence="4" id="KW-0547">Nucleotide-binding</keyword>
<evidence type="ECO:0000256" key="10">
    <source>
        <dbReference type="ARBA" id="ARBA00048977"/>
    </source>
</evidence>
<organism evidence="14 15">
    <name type="scientific">Reticulomyxa filosa</name>
    <dbReference type="NCBI Taxonomy" id="46433"/>
    <lineage>
        <taxon>Eukaryota</taxon>
        <taxon>Sar</taxon>
        <taxon>Rhizaria</taxon>
        <taxon>Retaria</taxon>
        <taxon>Foraminifera</taxon>
        <taxon>Monothalamids</taxon>
        <taxon>Reticulomyxidae</taxon>
        <taxon>Reticulomyxa</taxon>
    </lineage>
</organism>
<keyword evidence="2" id="KW-0723">Serine/threonine-protein kinase</keyword>
<name>X6N9N3_RETFI</name>
<feature type="compositionally biased region" description="Polar residues" evidence="11">
    <location>
        <begin position="1"/>
        <end position="27"/>
    </location>
</feature>
<keyword evidence="15" id="KW-1185">Reference proteome</keyword>
<keyword evidence="12" id="KW-0812">Transmembrane</keyword>
<feature type="compositionally biased region" description="Acidic residues" evidence="11">
    <location>
        <begin position="66"/>
        <end position="90"/>
    </location>
</feature>